<keyword evidence="3" id="KW-1003">Cell membrane</keyword>
<dbReference type="InterPro" id="IPR037185">
    <property type="entry name" value="EmrE-like"/>
</dbReference>
<comment type="subcellular location">
    <subcellularLocation>
        <location evidence="1">Cell membrane</location>
        <topology evidence="1">Multi-pass membrane protein</topology>
    </subcellularLocation>
</comment>
<keyword evidence="4 7" id="KW-0812">Transmembrane</keyword>
<organism evidence="9 10">
    <name type="scientific">Paenibacillus roseopurpureus</name>
    <dbReference type="NCBI Taxonomy" id="2918901"/>
    <lineage>
        <taxon>Bacteria</taxon>
        <taxon>Bacillati</taxon>
        <taxon>Bacillota</taxon>
        <taxon>Bacilli</taxon>
        <taxon>Bacillales</taxon>
        <taxon>Paenibacillaceae</taxon>
        <taxon>Paenibacillus</taxon>
    </lineage>
</organism>
<dbReference type="EMBL" id="CP130319">
    <property type="protein sequence ID" value="WNR42633.1"/>
    <property type="molecule type" value="Genomic_DNA"/>
</dbReference>
<dbReference type="GO" id="GO:0005886">
    <property type="term" value="C:plasma membrane"/>
    <property type="evidence" value="ECO:0007669"/>
    <property type="project" value="UniProtKB-SubCell"/>
</dbReference>
<evidence type="ECO:0000256" key="3">
    <source>
        <dbReference type="ARBA" id="ARBA00022475"/>
    </source>
</evidence>
<dbReference type="InterPro" id="IPR051258">
    <property type="entry name" value="Diverse_Substrate_Transporter"/>
</dbReference>
<evidence type="ECO:0000256" key="2">
    <source>
        <dbReference type="ARBA" id="ARBA00007362"/>
    </source>
</evidence>
<reference evidence="9" key="1">
    <citation type="submission" date="2022-02" db="EMBL/GenBank/DDBJ databases">
        <title>Paenibacillus sp. MBLB1832 Whole Genome Shotgun Sequencing.</title>
        <authorList>
            <person name="Hwang C.Y."/>
            <person name="Cho E.-S."/>
            <person name="Seo M.-J."/>
        </authorList>
    </citation>
    <scope>NUCLEOTIDE SEQUENCE</scope>
    <source>
        <strain evidence="9">MBLB1832</strain>
    </source>
</reference>
<feature type="domain" description="EamA" evidence="8">
    <location>
        <begin position="154"/>
        <end position="291"/>
    </location>
</feature>
<dbReference type="PANTHER" id="PTHR42920">
    <property type="entry name" value="OS03G0707200 PROTEIN-RELATED"/>
    <property type="match status" value="1"/>
</dbReference>
<evidence type="ECO:0000256" key="6">
    <source>
        <dbReference type="ARBA" id="ARBA00023136"/>
    </source>
</evidence>
<feature type="transmembrane region" description="Helical" evidence="7">
    <location>
        <begin position="185"/>
        <end position="206"/>
    </location>
</feature>
<keyword evidence="10" id="KW-1185">Reference proteome</keyword>
<protein>
    <submittedName>
        <fullName evidence="9">DMT family transporter</fullName>
    </submittedName>
</protein>
<feature type="transmembrane region" description="Helical" evidence="7">
    <location>
        <begin position="34"/>
        <end position="53"/>
    </location>
</feature>
<sequence length="314" mass="34342">MLKRSPYVLLLLATCIWGGNFVAGKALVHLIPPITLAACRWSIAFLCLLPFFGKTAWRLRQDYLLHWKMVLFLSITGVAGFNTFTYVAVQYTGSINASLMNSATPIFVVLITWIVMREGLAWRALPGILVSMIGVGWIISGGDMAALLRLSVNKGDLYMLIAILCWALYSVGMKRVAGRFPASPFLLVQVAVALLLLLPISAIEWAMKSPDVRWSPSLMSGLLYVGIFASIVAFLSWNKAIELAGPQRCAGFLNFIPLFSAIFATAFTGESLRLYHLLGAFGIVLGVYMTNAAMKKRTRQINAQPSEPGGVSSK</sequence>
<keyword evidence="6 7" id="KW-0472">Membrane</keyword>
<dbReference type="SUPFAM" id="SSF103481">
    <property type="entry name" value="Multidrug resistance efflux transporter EmrE"/>
    <property type="match status" value="2"/>
</dbReference>
<comment type="similarity">
    <text evidence="2">Belongs to the EamA transporter family.</text>
</comment>
<evidence type="ECO:0000256" key="4">
    <source>
        <dbReference type="ARBA" id="ARBA00022692"/>
    </source>
</evidence>
<feature type="transmembrane region" description="Helical" evidence="7">
    <location>
        <begin position="249"/>
        <end position="268"/>
    </location>
</feature>
<dbReference type="AlphaFoldDB" id="A0AA96RGW4"/>
<dbReference type="InterPro" id="IPR000620">
    <property type="entry name" value="EamA_dom"/>
</dbReference>
<gene>
    <name evidence="9" type="ORF">MJB10_16075</name>
</gene>
<dbReference type="KEGG" id="proo:MJB10_16075"/>
<evidence type="ECO:0000256" key="5">
    <source>
        <dbReference type="ARBA" id="ARBA00022989"/>
    </source>
</evidence>
<proteinExistence type="inferred from homology"/>
<evidence type="ECO:0000256" key="1">
    <source>
        <dbReference type="ARBA" id="ARBA00004651"/>
    </source>
</evidence>
<evidence type="ECO:0000313" key="9">
    <source>
        <dbReference type="EMBL" id="WNR42633.1"/>
    </source>
</evidence>
<dbReference type="RefSeq" id="WP_314796239.1">
    <property type="nucleotide sequence ID" value="NZ_CP130319.1"/>
</dbReference>
<feature type="transmembrane region" description="Helical" evidence="7">
    <location>
        <begin position="65"/>
        <end position="89"/>
    </location>
</feature>
<dbReference type="Proteomes" id="UP001304650">
    <property type="component" value="Chromosome"/>
</dbReference>
<feature type="transmembrane region" description="Helical" evidence="7">
    <location>
        <begin position="128"/>
        <end position="151"/>
    </location>
</feature>
<evidence type="ECO:0000313" key="10">
    <source>
        <dbReference type="Proteomes" id="UP001304650"/>
    </source>
</evidence>
<feature type="transmembrane region" description="Helical" evidence="7">
    <location>
        <begin position="218"/>
        <end position="237"/>
    </location>
</feature>
<feature type="transmembrane region" description="Helical" evidence="7">
    <location>
        <begin position="95"/>
        <end position="116"/>
    </location>
</feature>
<dbReference type="Pfam" id="PF00892">
    <property type="entry name" value="EamA"/>
    <property type="match status" value="2"/>
</dbReference>
<evidence type="ECO:0000259" key="8">
    <source>
        <dbReference type="Pfam" id="PF00892"/>
    </source>
</evidence>
<keyword evidence="5 7" id="KW-1133">Transmembrane helix</keyword>
<evidence type="ECO:0000256" key="7">
    <source>
        <dbReference type="SAM" id="Phobius"/>
    </source>
</evidence>
<name>A0AA96RGW4_9BACL</name>
<dbReference type="PANTHER" id="PTHR42920:SF11">
    <property type="entry name" value="INNER MEMBRANE PROTEIN YTFF"/>
    <property type="match status" value="1"/>
</dbReference>
<feature type="transmembrane region" description="Helical" evidence="7">
    <location>
        <begin position="274"/>
        <end position="294"/>
    </location>
</feature>
<feature type="domain" description="EamA" evidence="8">
    <location>
        <begin position="7"/>
        <end position="139"/>
    </location>
</feature>
<accession>A0AA96RGW4</accession>
<feature type="transmembrane region" description="Helical" evidence="7">
    <location>
        <begin position="157"/>
        <end position="173"/>
    </location>
</feature>